<keyword evidence="3" id="KW-1185">Reference proteome</keyword>
<feature type="non-terminal residue" evidence="2">
    <location>
        <position position="71"/>
    </location>
</feature>
<proteinExistence type="predicted"/>
<evidence type="ECO:0000313" key="3">
    <source>
        <dbReference type="Proteomes" id="UP000015453"/>
    </source>
</evidence>
<organism evidence="2 3">
    <name type="scientific">Genlisea aurea</name>
    <dbReference type="NCBI Taxonomy" id="192259"/>
    <lineage>
        <taxon>Eukaryota</taxon>
        <taxon>Viridiplantae</taxon>
        <taxon>Streptophyta</taxon>
        <taxon>Embryophyta</taxon>
        <taxon>Tracheophyta</taxon>
        <taxon>Spermatophyta</taxon>
        <taxon>Magnoliopsida</taxon>
        <taxon>eudicotyledons</taxon>
        <taxon>Gunneridae</taxon>
        <taxon>Pentapetalae</taxon>
        <taxon>asterids</taxon>
        <taxon>lamiids</taxon>
        <taxon>Lamiales</taxon>
        <taxon>Lentibulariaceae</taxon>
        <taxon>Genlisea</taxon>
    </lineage>
</organism>
<protein>
    <submittedName>
        <fullName evidence="2">Uncharacterized protein</fullName>
    </submittedName>
</protein>
<feature type="non-terminal residue" evidence="2">
    <location>
        <position position="1"/>
    </location>
</feature>
<dbReference type="EMBL" id="AUSU01000706">
    <property type="protein sequence ID" value="EPS72751.1"/>
    <property type="molecule type" value="Genomic_DNA"/>
</dbReference>
<accession>S8D5Q3</accession>
<name>S8D5Q3_9LAMI</name>
<dbReference type="OrthoDB" id="435275at2759"/>
<feature type="compositionally biased region" description="Basic and acidic residues" evidence="1">
    <location>
        <begin position="1"/>
        <end position="18"/>
    </location>
</feature>
<gene>
    <name evidence="2" type="ORF">M569_02006</name>
</gene>
<feature type="region of interest" description="Disordered" evidence="1">
    <location>
        <begin position="1"/>
        <end position="22"/>
    </location>
</feature>
<dbReference type="AlphaFoldDB" id="S8D5Q3"/>
<comment type="caution">
    <text evidence="2">The sequence shown here is derived from an EMBL/GenBank/DDBJ whole genome shotgun (WGS) entry which is preliminary data.</text>
</comment>
<evidence type="ECO:0000256" key="1">
    <source>
        <dbReference type="SAM" id="MobiDB-lite"/>
    </source>
</evidence>
<dbReference type="Proteomes" id="UP000015453">
    <property type="component" value="Unassembled WGS sequence"/>
</dbReference>
<sequence length="71" mass="8563">SADDKGRALRPRREDKAKGTTRKRRHFYEILPGDLDPYWVMSKRIKIFWPLDESWYYGLVDDYHSGSQLHH</sequence>
<evidence type="ECO:0000313" key="2">
    <source>
        <dbReference type="EMBL" id="EPS72751.1"/>
    </source>
</evidence>
<reference evidence="2 3" key="1">
    <citation type="journal article" date="2013" name="BMC Genomics">
        <title>The miniature genome of a carnivorous plant Genlisea aurea contains a low number of genes and short non-coding sequences.</title>
        <authorList>
            <person name="Leushkin E.V."/>
            <person name="Sutormin R.A."/>
            <person name="Nabieva E.R."/>
            <person name="Penin A.A."/>
            <person name="Kondrashov A.S."/>
            <person name="Logacheva M.D."/>
        </authorList>
    </citation>
    <scope>NUCLEOTIDE SEQUENCE [LARGE SCALE GENOMIC DNA]</scope>
</reference>